<dbReference type="Pfam" id="PF00395">
    <property type="entry name" value="SLH"/>
    <property type="match status" value="1"/>
</dbReference>
<dbReference type="PROSITE" id="PS51272">
    <property type="entry name" value="SLH"/>
    <property type="match status" value="1"/>
</dbReference>
<dbReference type="RefSeq" id="WP_326090257.1">
    <property type="nucleotide sequence ID" value="NZ_JARLKZ010000016.1"/>
</dbReference>
<accession>A0ABU6GWD3</accession>
<dbReference type="InterPro" id="IPR001119">
    <property type="entry name" value="SLH_dom"/>
</dbReference>
<evidence type="ECO:0000313" key="4">
    <source>
        <dbReference type="Proteomes" id="UP001344632"/>
    </source>
</evidence>
<reference evidence="3 4" key="1">
    <citation type="submission" date="2023-03" db="EMBL/GenBank/DDBJ databases">
        <title>Bacillus Genome Sequencing.</title>
        <authorList>
            <person name="Dunlap C."/>
        </authorList>
    </citation>
    <scope>NUCLEOTIDE SEQUENCE [LARGE SCALE GENOMIC DNA]</scope>
    <source>
        <strain evidence="3 4">BD-525</strain>
    </source>
</reference>
<keyword evidence="4" id="KW-1185">Reference proteome</keyword>
<evidence type="ECO:0000259" key="2">
    <source>
        <dbReference type="PROSITE" id="PS51272"/>
    </source>
</evidence>
<feature type="domain" description="SLH" evidence="2">
    <location>
        <begin position="25"/>
        <end position="88"/>
    </location>
</feature>
<dbReference type="Proteomes" id="UP001344632">
    <property type="component" value="Unassembled WGS sequence"/>
</dbReference>
<evidence type="ECO:0000256" key="1">
    <source>
        <dbReference type="SAM" id="SignalP"/>
    </source>
</evidence>
<name>A0ABU6GWD3_9BACL</name>
<organism evidence="3 4">
    <name type="scientific">Paenibacillus dokdonensis</name>
    <dbReference type="NCBI Taxonomy" id="2567944"/>
    <lineage>
        <taxon>Bacteria</taxon>
        <taxon>Bacillati</taxon>
        <taxon>Bacillota</taxon>
        <taxon>Bacilli</taxon>
        <taxon>Bacillales</taxon>
        <taxon>Paenibacillaceae</taxon>
        <taxon>Paenibacillus</taxon>
    </lineage>
</organism>
<keyword evidence="1" id="KW-0732">Signal</keyword>
<dbReference type="EMBL" id="JARLKZ010000016">
    <property type="protein sequence ID" value="MEC0242482.1"/>
    <property type="molecule type" value="Genomic_DNA"/>
</dbReference>
<feature type="chain" id="PRO_5045687003" evidence="1">
    <location>
        <begin position="27"/>
        <end position="224"/>
    </location>
</feature>
<gene>
    <name evidence="3" type="ORF">P4H66_21970</name>
</gene>
<sequence>MKKRAGIAVLGALLTMTLLQPQHIFAADTFKDMDQTNYKVRIEALKEKGFLHGVSDQEFKPQAELTNAQGIKLIVDSMQLSLASIDFNKAPEAEGLFSKISNDSWYAQAFINGHYNGLDIPADIDPQQPMTKEQFTHYLVQAIEKTGEYPLIKIFIQIHDEQDITPPYQGTIQRSLIYKLASLDDQQNFNPKQVMKRDQAAGMVYEAVKFVENHQDPDDKTLNN</sequence>
<protein>
    <submittedName>
        <fullName evidence="3">S-layer homology domain-containing protein</fullName>
    </submittedName>
</protein>
<evidence type="ECO:0000313" key="3">
    <source>
        <dbReference type="EMBL" id="MEC0242482.1"/>
    </source>
</evidence>
<feature type="signal peptide" evidence="1">
    <location>
        <begin position="1"/>
        <end position="26"/>
    </location>
</feature>
<proteinExistence type="predicted"/>
<comment type="caution">
    <text evidence="3">The sequence shown here is derived from an EMBL/GenBank/DDBJ whole genome shotgun (WGS) entry which is preliminary data.</text>
</comment>